<reference evidence="1" key="1">
    <citation type="submission" date="2014-05" db="EMBL/GenBank/DDBJ databases">
        <authorList>
            <person name="Chronopoulou M."/>
        </authorList>
    </citation>
    <scope>NUCLEOTIDE SEQUENCE</scope>
    <source>
        <tissue evidence="1">Whole organism</tissue>
    </source>
</reference>
<accession>A0A0K2TGJ0</accession>
<evidence type="ECO:0000313" key="1">
    <source>
        <dbReference type="EMBL" id="CDW24591.1"/>
    </source>
</evidence>
<dbReference type="EMBL" id="HACA01007230">
    <property type="protein sequence ID" value="CDW24591.1"/>
    <property type="molecule type" value="Transcribed_RNA"/>
</dbReference>
<proteinExistence type="predicted"/>
<organism evidence="1">
    <name type="scientific">Lepeophtheirus salmonis</name>
    <name type="common">Salmon louse</name>
    <name type="synonym">Caligus salmonis</name>
    <dbReference type="NCBI Taxonomy" id="72036"/>
    <lineage>
        <taxon>Eukaryota</taxon>
        <taxon>Metazoa</taxon>
        <taxon>Ecdysozoa</taxon>
        <taxon>Arthropoda</taxon>
        <taxon>Crustacea</taxon>
        <taxon>Multicrustacea</taxon>
        <taxon>Hexanauplia</taxon>
        <taxon>Copepoda</taxon>
        <taxon>Siphonostomatoida</taxon>
        <taxon>Caligidae</taxon>
        <taxon>Lepeophtheirus</taxon>
    </lineage>
</organism>
<sequence>MIALFFAMFL</sequence>
<name>A0A0K2TGJ0_LEPSM</name>
<protein>
    <submittedName>
        <fullName evidence="1">Uncharacterized protein</fullName>
    </submittedName>
</protein>